<dbReference type="PIRSF" id="PIRSF000530">
    <property type="entry name" value="Galactokinase"/>
    <property type="match status" value="1"/>
</dbReference>
<evidence type="ECO:0000256" key="2">
    <source>
        <dbReference type="ARBA" id="ARBA00022840"/>
    </source>
</evidence>
<dbReference type="InterPro" id="IPR020568">
    <property type="entry name" value="Ribosomal_Su5_D2-typ_SF"/>
</dbReference>
<dbReference type="Proteomes" id="UP000823633">
    <property type="component" value="Unassembled WGS sequence"/>
</dbReference>
<protein>
    <recommendedName>
        <fullName evidence="5">Galactokinase</fullName>
    </recommendedName>
</protein>
<dbReference type="SUPFAM" id="SSF54211">
    <property type="entry name" value="Ribosomal protein S5 domain 2-like"/>
    <property type="match status" value="1"/>
</dbReference>
<dbReference type="AlphaFoldDB" id="A0A9D9EAS4"/>
<dbReference type="GO" id="GO:0005524">
    <property type="term" value="F:ATP binding"/>
    <property type="evidence" value="ECO:0007669"/>
    <property type="project" value="UniProtKB-KW"/>
</dbReference>
<dbReference type="Gene3D" id="3.30.230.10">
    <property type="match status" value="1"/>
</dbReference>
<evidence type="ECO:0000313" key="4">
    <source>
        <dbReference type="Proteomes" id="UP000823633"/>
    </source>
</evidence>
<organism evidence="3 4">
    <name type="scientific">Candidatus Aphodenecus pullistercoris</name>
    <dbReference type="NCBI Taxonomy" id="2840669"/>
    <lineage>
        <taxon>Bacteria</taxon>
        <taxon>Pseudomonadati</taxon>
        <taxon>Spirochaetota</taxon>
        <taxon>Spirochaetia</taxon>
        <taxon>Spirochaetales</taxon>
        <taxon>Candidatus Aphodenecus</taxon>
    </lineage>
</organism>
<keyword evidence="2" id="KW-0067">ATP-binding</keyword>
<dbReference type="InterPro" id="IPR036554">
    <property type="entry name" value="GHMP_kinase_C_sf"/>
</dbReference>
<reference evidence="3" key="1">
    <citation type="submission" date="2020-10" db="EMBL/GenBank/DDBJ databases">
        <authorList>
            <person name="Gilroy R."/>
        </authorList>
    </citation>
    <scope>NUCLEOTIDE SEQUENCE</scope>
    <source>
        <strain evidence="3">11167</strain>
    </source>
</reference>
<dbReference type="PANTHER" id="PTHR10457:SF7">
    <property type="entry name" value="GALACTOKINASE-RELATED"/>
    <property type="match status" value="1"/>
</dbReference>
<dbReference type="GO" id="GO:0005829">
    <property type="term" value="C:cytosol"/>
    <property type="evidence" value="ECO:0007669"/>
    <property type="project" value="TreeGrafter"/>
</dbReference>
<dbReference type="EMBL" id="JADIMU010000061">
    <property type="protein sequence ID" value="MBO8443857.1"/>
    <property type="molecule type" value="Genomic_DNA"/>
</dbReference>
<reference evidence="3" key="2">
    <citation type="journal article" date="2021" name="PeerJ">
        <title>Extensive microbial diversity within the chicken gut microbiome revealed by metagenomics and culture.</title>
        <authorList>
            <person name="Gilroy R."/>
            <person name="Ravi A."/>
            <person name="Getino M."/>
            <person name="Pursley I."/>
            <person name="Horton D.L."/>
            <person name="Alikhan N.F."/>
            <person name="Baker D."/>
            <person name="Gharbi K."/>
            <person name="Hall N."/>
            <person name="Watson M."/>
            <person name="Adriaenssens E.M."/>
            <person name="Foster-Nyarko E."/>
            <person name="Jarju S."/>
            <person name="Secka A."/>
            <person name="Antonio M."/>
            <person name="Oren A."/>
            <person name="Chaudhuri R.R."/>
            <person name="La Ragione R."/>
            <person name="Hildebrand F."/>
            <person name="Pallen M.J."/>
        </authorList>
    </citation>
    <scope>NUCLEOTIDE SEQUENCE</scope>
    <source>
        <strain evidence="3">11167</strain>
    </source>
</reference>
<dbReference type="SUPFAM" id="SSF55060">
    <property type="entry name" value="GHMP Kinase, C-terminal domain"/>
    <property type="match status" value="1"/>
</dbReference>
<proteinExistence type="predicted"/>
<dbReference type="GO" id="GO:0004335">
    <property type="term" value="F:galactokinase activity"/>
    <property type="evidence" value="ECO:0007669"/>
    <property type="project" value="TreeGrafter"/>
</dbReference>
<gene>
    <name evidence="3" type="ORF">IAC42_08915</name>
</gene>
<dbReference type="InterPro" id="IPR014721">
    <property type="entry name" value="Ribsml_uS5_D2-typ_fold_subgr"/>
</dbReference>
<dbReference type="GO" id="GO:0006012">
    <property type="term" value="P:galactose metabolic process"/>
    <property type="evidence" value="ECO:0007669"/>
    <property type="project" value="TreeGrafter"/>
</dbReference>
<dbReference type="InterPro" id="IPR006206">
    <property type="entry name" value="Mevalonate/galactokinase"/>
</dbReference>
<keyword evidence="1" id="KW-0547">Nucleotide-binding</keyword>
<evidence type="ECO:0008006" key="5">
    <source>
        <dbReference type="Google" id="ProtNLM"/>
    </source>
</evidence>
<dbReference type="PANTHER" id="PTHR10457">
    <property type="entry name" value="MEVALONATE KINASE/GALACTOKINASE"/>
    <property type="match status" value="1"/>
</dbReference>
<accession>A0A9D9EAS4</accession>
<sequence length="393" mass="44162">MEKIVAFHELNYKEKVTVMAEVPGVVTVMGAFSDFCDGYCLAGTGALGLRVALSPRDDMVVRVYDATRGDKKRFNLTVLKHRKEDRWANCVKGVFHAIAARGVKFPHGFDMTFKGALLYCDDLTVTASVVMGTILALDKALGLGLGRDERIHMAYNVATSFCKVPVRFRDLVTVSYAEKGRLLYFDLQNGTFELVDYPFQYEEGGDGPYSLIVDPSLPPQILREELEEKRIDARACCRVLKSRLPQESSLRSYPVKDLRNHTIVELDEHVRHTCQFVLSETQLVVRGRKAIQEADASLFGKCLSDVYLGMRDVFDVMCPEVDWLIRRAGELDHIYGASYVSNGASGSILMILDRKGEEALSALADDYKHFFDFQMKKRFFRPGGVAHVVDEIG</sequence>
<evidence type="ECO:0000256" key="1">
    <source>
        <dbReference type="ARBA" id="ARBA00022741"/>
    </source>
</evidence>
<dbReference type="Gene3D" id="3.30.70.890">
    <property type="entry name" value="GHMP kinase, C-terminal domain"/>
    <property type="match status" value="1"/>
</dbReference>
<evidence type="ECO:0000313" key="3">
    <source>
        <dbReference type="EMBL" id="MBO8443857.1"/>
    </source>
</evidence>
<comment type="caution">
    <text evidence="3">The sequence shown here is derived from an EMBL/GenBank/DDBJ whole genome shotgun (WGS) entry which is preliminary data.</text>
</comment>
<name>A0A9D9EAS4_9SPIR</name>